<evidence type="ECO:0000256" key="2">
    <source>
        <dbReference type="PROSITE-ProRule" id="PRU00191"/>
    </source>
</evidence>
<dbReference type="InterPro" id="IPR051751">
    <property type="entry name" value="Immunoreceptor_sig_adapters"/>
</dbReference>
<dbReference type="Ensembl" id="ENSGMOT00000011272.2">
    <property type="protein sequence ID" value="ENSGMOP00000010974.2"/>
    <property type="gene ID" value="ENSGMOG00000010236.2"/>
</dbReference>
<evidence type="ECO:0000256" key="1">
    <source>
        <dbReference type="ARBA" id="ARBA00022999"/>
    </source>
</evidence>
<dbReference type="Pfam" id="PF00017">
    <property type="entry name" value="SH2"/>
    <property type="match status" value="1"/>
</dbReference>
<dbReference type="AlphaFoldDB" id="A0A8C5F6S7"/>
<evidence type="ECO:0000313" key="4">
    <source>
        <dbReference type="Ensembl" id="ENSGMOP00000010974.2"/>
    </source>
</evidence>
<reference evidence="4" key="2">
    <citation type="submission" date="2025-09" db="UniProtKB">
        <authorList>
            <consortium name="Ensembl"/>
        </authorList>
    </citation>
    <scope>IDENTIFICATION</scope>
</reference>
<dbReference type="SUPFAM" id="SSF55550">
    <property type="entry name" value="SH2 domain"/>
    <property type="match status" value="1"/>
</dbReference>
<dbReference type="InterPro" id="IPR000980">
    <property type="entry name" value="SH2"/>
</dbReference>
<organism evidence="4 5">
    <name type="scientific">Gadus morhua</name>
    <name type="common">Atlantic cod</name>
    <dbReference type="NCBI Taxonomy" id="8049"/>
    <lineage>
        <taxon>Eukaryota</taxon>
        <taxon>Metazoa</taxon>
        <taxon>Chordata</taxon>
        <taxon>Craniata</taxon>
        <taxon>Vertebrata</taxon>
        <taxon>Euteleostomi</taxon>
        <taxon>Actinopterygii</taxon>
        <taxon>Neopterygii</taxon>
        <taxon>Teleostei</taxon>
        <taxon>Neoteleostei</taxon>
        <taxon>Acanthomorphata</taxon>
        <taxon>Zeiogadaria</taxon>
        <taxon>Gadariae</taxon>
        <taxon>Gadiformes</taxon>
        <taxon>Gadoidei</taxon>
        <taxon>Gadidae</taxon>
        <taxon>Gadus</taxon>
    </lineage>
</organism>
<dbReference type="Gene3D" id="3.30.505.10">
    <property type="entry name" value="SH2 domain"/>
    <property type="match status" value="1"/>
</dbReference>
<dbReference type="FunFam" id="3.30.505.10:FF:000016">
    <property type="entry name" value="B-cell linker protein isoform 2"/>
    <property type="match status" value="1"/>
</dbReference>
<dbReference type="GO" id="GO:0007169">
    <property type="term" value="P:cell surface receptor protein tyrosine kinase signaling pathway"/>
    <property type="evidence" value="ECO:0007669"/>
    <property type="project" value="TreeGrafter"/>
</dbReference>
<dbReference type="GO" id="GO:0005737">
    <property type="term" value="C:cytoplasm"/>
    <property type="evidence" value="ECO:0007669"/>
    <property type="project" value="UniProtKB-ARBA"/>
</dbReference>
<evidence type="ECO:0000313" key="5">
    <source>
        <dbReference type="Proteomes" id="UP000694546"/>
    </source>
</evidence>
<dbReference type="PANTHER" id="PTHR14098">
    <property type="entry name" value="SH2 DOMAIN CONTAINING PROTEIN"/>
    <property type="match status" value="1"/>
</dbReference>
<accession>A0A8C5F6S7</accession>
<dbReference type="PANTHER" id="PTHR14098:SF3">
    <property type="entry name" value="B-CELL LINKER PROTEIN"/>
    <property type="match status" value="1"/>
</dbReference>
<dbReference type="GO" id="GO:0035556">
    <property type="term" value="P:intracellular signal transduction"/>
    <property type="evidence" value="ECO:0007669"/>
    <property type="project" value="TreeGrafter"/>
</dbReference>
<proteinExistence type="predicted"/>
<keyword evidence="5" id="KW-1185">Reference proteome</keyword>
<evidence type="ECO:0000259" key="3">
    <source>
        <dbReference type="PROSITE" id="PS50001"/>
    </source>
</evidence>
<dbReference type="InterPro" id="IPR036860">
    <property type="entry name" value="SH2_dom_sf"/>
</dbReference>
<reference evidence="4" key="1">
    <citation type="submission" date="2025-08" db="UniProtKB">
        <authorList>
            <consortium name="Ensembl"/>
        </authorList>
    </citation>
    <scope>IDENTIFICATION</scope>
</reference>
<dbReference type="Proteomes" id="UP000694546">
    <property type="component" value="Chromosome 15"/>
</dbReference>
<sequence length="150" mass="17025">QPKYFYLPSGQTLPMINSDPPQPHKPFTADFRRTIDTDLKSAMNQPVSGYQGVCFPFLHQDGSFLVRNSSGQDVEQPYTLAVLYNGKVYNIPVRFIQTTQQYALGREKKGEEHFSSISSIIENHIKNPLVLIDSQSNTRDTTKLQHAVRP</sequence>
<protein>
    <recommendedName>
        <fullName evidence="3">SH2 domain-containing protein</fullName>
    </recommendedName>
</protein>
<keyword evidence="1 2" id="KW-0727">SH2 domain</keyword>
<dbReference type="PROSITE" id="PS50001">
    <property type="entry name" value="SH2"/>
    <property type="match status" value="1"/>
</dbReference>
<feature type="domain" description="SH2" evidence="3">
    <location>
        <begin position="60"/>
        <end position="148"/>
    </location>
</feature>
<dbReference type="GeneTree" id="ENSGT00940000155715"/>
<name>A0A8C5F6S7_GADMO</name>
<dbReference type="SMART" id="SM00252">
    <property type="entry name" value="SH2"/>
    <property type="match status" value="1"/>
</dbReference>